<accession>A0ABT4UGW1</accession>
<feature type="transmembrane region" description="Helical" evidence="1">
    <location>
        <begin position="82"/>
        <end position="101"/>
    </location>
</feature>
<keyword evidence="1" id="KW-0472">Membrane</keyword>
<evidence type="ECO:0000313" key="2">
    <source>
        <dbReference type="EMBL" id="MDA3614018.1"/>
    </source>
</evidence>
<name>A0ABT4UGW1_9BACT</name>
<dbReference type="Proteomes" id="UP001210231">
    <property type="component" value="Unassembled WGS sequence"/>
</dbReference>
<evidence type="ECO:0000313" key="3">
    <source>
        <dbReference type="Proteomes" id="UP001210231"/>
    </source>
</evidence>
<evidence type="ECO:0000256" key="1">
    <source>
        <dbReference type="SAM" id="Phobius"/>
    </source>
</evidence>
<dbReference type="RefSeq" id="WP_407030348.1">
    <property type="nucleotide sequence ID" value="NZ_JAQGEF010000004.1"/>
</dbReference>
<reference evidence="2 3" key="1">
    <citation type="submission" date="2022-12" db="EMBL/GenBank/DDBJ databases">
        <title>Chitinophagaceae gen. sp. nov., a new member of the family Chitinophagaceae, isolated from soil in a chemical factory.</title>
        <authorList>
            <person name="Ke Z."/>
        </authorList>
    </citation>
    <scope>NUCLEOTIDE SEQUENCE [LARGE SCALE GENOMIC DNA]</scope>
    <source>
        <strain evidence="2 3">LY-5</strain>
    </source>
</reference>
<organism evidence="2 3">
    <name type="scientific">Polluticaenibacter yanchengensis</name>
    <dbReference type="NCBI Taxonomy" id="3014562"/>
    <lineage>
        <taxon>Bacteria</taxon>
        <taxon>Pseudomonadati</taxon>
        <taxon>Bacteroidota</taxon>
        <taxon>Chitinophagia</taxon>
        <taxon>Chitinophagales</taxon>
        <taxon>Chitinophagaceae</taxon>
        <taxon>Polluticaenibacter</taxon>
    </lineage>
</organism>
<keyword evidence="1" id="KW-0812">Transmembrane</keyword>
<sequence>MLERKTILSLNNYEVSPPEELWNSIASQLDEHAINNEQFAMLAETEVALAVFEHEAIWQNIVHQLDAPESKPAPVFQLKRKFIWLAAAAVVGIALFLSITFNTNQTDSPAFVDNGNKSPHLNQDVPSAIDSSILDSIKNNQHLAQNNKFNLKEDSKAPEVFIPKKAQIDLSHFDIENEDNFFLILANYIVPESNDYGQIEVKLDNYSTISVSPRMAMFMKGLYEKKGRRKQRPTRLARRSYKKLRSWKKSTEQTFITENRNLADPFELASFLNKKS</sequence>
<gene>
    <name evidence="2" type="ORF">O3P16_04320</name>
</gene>
<keyword evidence="3" id="KW-1185">Reference proteome</keyword>
<comment type="caution">
    <text evidence="2">The sequence shown here is derived from an EMBL/GenBank/DDBJ whole genome shotgun (WGS) entry which is preliminary data.</text>
</comment>
<proteinExistence type="predicted"/>
<protein>
    <submittedName>
        <fullName evidence="2">Uncharacterized protein</fullName>
    </submittedName>
</protein>
<keyword evidence="1" id="KW-1133">Transmembrane helix</keyword>
<dbReference type="EMBL" id="JAQGEF010000004">
    <property type="protein sequence ID" value="MDA3614018.1"/>
    <property type="molecule type" value="Genomic_DNA"/>
</dbReference>